<proteinExistence type="predicted"/>
<evidence type="ECO:0000313" key="1">
    <source>
        <dbReference type="EnsemblPlants" id="OB02G18250.1"/>
    </source>
</evidence>
<keyword evidence="2" id="KW-1185">Reference proteome</keyword>
<organism evidence="1">
    <name type="scientific">Oryza brachyantha</name>
    <name type="common">malo sina</name>
    <dbReference type="NCBI Taxonomy" id="4533"/>
    <lineage>
        <taxon>Eukaryota</taxon>
        <taxon>Viridiplantae</taxon>
        <taxon>Streptophyta</taxon>
        <taxon>Embryophyta</taxon>
        <taxon>Tracheophyta</taxon>
        <taxon>Spermatophyta</taxon>
        <taxon>Magnoliopsida</taxon>
        <taxon>Liliopsida</taxon>
        <taxon>Poales</taxon>
        <taxon>Poaceae</taxon>
        <taxon>BOP clade</taxon>
        <taxon>Oryzoideae</taxon>
        <taxon>Oryzeae</taxon>
        <taxon>Oryzinae</taxon>
        <taxon>Oryza</taxon>
    </lineage>
</organism>
<dbReference type="HOGENOM" id="CLU_2041649_0_0_1"/>
<dbReference type="AlphaFoldDB" id="J3LB08"/>
<accession>J3LB08</accession>
<dbReference type="EnsemblPlants" id="OB02G18250.1">
    <property type="protein sequence ID" value="OB02G18250.1"/>
    <property type="gene ID" value="OB02G18250"/>
</dbReference>
<name>J3LB08_ORYBR</name>
<protein>
    <submittedName>
        <fullName evidence="1">Uncharacterized protein</fullName>
    </submittedName>
</protein>
<dbReference type="Gramene" id="OB02G18250.1">
    <property type="protein sequence ID" value="OB02G18250.1"/>
    <property type="gene ID" value="OB02G18250"/>
</dbReference>
<dbReference type="Proteomes" id="UP000006038">
    <property type="component" value="Unassembled WGS sequence"/>
</dbReference>
<sequence length="121" mass="13884">MARSLWLVFGVWCCGESPGDQDHFFIHFSMVNEYEWQACSHEHFGCCYAIMAWRHFVQNGVLRMSVIQDANLLILHQRRIAAGKNALQCQLIQNVYQNGPVEVVFTVYEVAYAEGKNVLVS</sequence>
<evidence type="ECO:0000313" key="2">
    <source>
        <dbReference type="Proteomes" id="UP000006038"/>
    </source>
</evidence>
<reference evidence="1" key="1">
    <citation type="submission" date="2013-04" db="UniProtKB">
        <authorList>
            <consortium name="EnsemblPlants"/>
        </authorList>
    </citation>
    <scope>IDENTIFICATION</scope>
</reference>